<gene>
    <name evidence="8" type="ORF">ACFPFM_25555</name>
</gene>
<dbReference type="PANTHER" id="PTHR42881">
    <property type="entry name" value="PROLYL ENDOPEPTIDASE"/>
    <property type="match status" value="1"/>
</dbReference>
<dbReference type="PRINTS" id="PR00862">
    <property type="entry name" value="PROLIGOPTASE"/>
</dbReference>
<reference evidence="9" key="1">
    <citation type="journal article" date="2019" name="Int. J. Syst. Evol. Microbiol.">
        <title>The Global Catalogue of Microorganisms (GCM) 10K type strain sequencing project: providing services to taxonomists for standard genome sequencing and annotation.</title>
        <authorList>
            <consortium name="The Broad Institute Genomics Platform"/>
            <consortium name="The Broad Institute Genome Sequencing Center for Infectious Disease"/>
            <person name="Wu L."/>
            <person name="Ma J."/>
        </authorList>
    </citation>
    <scope>NUCLEOTIDE SEQUENCE [LARGE SCALE GENOMIC DNA]</scope>
    <source>
        <strain evidence="9">KCTC 12848</strain>
    </source>
</reference>
<dbReference type="InterPro" id="IPR002470">
    <property type="entry name" value="Peptidase_S9A"/>
</dbReference>
<feature type="domain" description="Peptidase S9A N-terminal" evidence="7">
    <location>
        <begin position="8"/>
        <end position="405"/>
    </location>
</feature>
<keyword evidence="4" id="KW-0378">Hydrolase</keyword>
<dbReference type="SUPFAM" id="SSF50993">
    <property type="entry name" value="Peptidase/esterase 'gauge' domain"/>
    <property type="match status" value="1"/>
</dbReference>
<evidence type="ECO:0000256" key="1">
    <source>
        <dbReference type="ARBA" id="ARBA00001070"/>
    </source>
</evidence>
<dbReference type="InterPro" id="IPR029058">
    <property type="entry name" value="AB_hydrolase_fold"/>
</dbReference>
<dbReference type="PANTHER" id="PTHR42881:SF2">
    <property type="entry name" value="PROLYL ENDOPEPTIDASE"/>
    <property type="match status" value="1"/>
</dbReference>
<evidence type="ECO:0000256" key="3">
    <source>
        <dbReference type="ARBA" id="ARBA00022670"/>
    </source>
</evidence>
<dbReference type="InterPro" id="IPR023302">
    <property type="entry name" value="Pept_S9A_N"/>
</dbReference>
<dbReference type="InterPro" id="IPR001375">
    <property type="entry name" value="Peptidase_S9_cat"/>
</dbReference>
<organism evidence="8 9">
    <name type="scientific">Saccharothrix xinjiangensis</name>
    <dbReference type="NCBI Taxonomy" id="204798"/>
    <lineage>
        <taxon>Bacteria</taxon>
        <taxon>Bacillati</taxon>
        <taxon>Actinomycetota</taxon>
        <taxon>Actinomycetes</taxon>
        <taxon>Pseudonocardiales</taxon>
        <taxon>Pseudonocardiaceae</taxon>
        <taxon>Saccharothrix</taxon>
    </lineage>
</organism>
<evidence type="ECO:0000256" key="2">
    <source>
        <dbReference type="ARBA" id="ARBA00011897"/>
    </source>
</evidence>
<dbReference type="Proteomes" id="UP001595833">
    <property type="component" value="Unassembled WGS sequence"/>
</dbReference>
<dbReference type="Gene3D" id="2.130.10.120">
    <property type="entry name" value="Prolyl oligopeptidase, N-terminal domain"/>
    <property type="match status" value="1"/>
</dbReference>
<dbReference type="SUPFAM" id="SSF53474">
    <property type="entry name" value="alpha/beta-Hydrolases"/>
    <property type="match status" value="1"/>
</dbReference>
<evidence type="ECO:0000313" key="8">
    <source>
        <dbReference type="EMBL" id="MFC5057099.1"/>
    </source>
</evidence>
<comment type="caution">
    <text evidence="8">The sequence shown here is derived from an EMBL/GenBank/DDBJ whole genome shotgun (WGS) entry which is preliminary data.</text>
</comment>
<keyword evidence="3" id="KW-0645">Protease</keyword>
<dbReference type="Pfam" id="PF00326">
    <property type="entry name" value="Peptidase_S9"/>
    <property type="match status" value="1"/>
</dbReference>
<keyword evidence="5" id="KW-0720">Serine protease</keyword>
<evidence type="ECO:0000256" key="4">
    <source>
        <dbReference type="ARBA" id="ARBA00022801"/>
    </source>
</evidence>
<protein>
    <recommendedName>
        <fullName evidence="2">prolyl oligopeptidase</fullName>
        <ecNumber evidence="2">3.4.21.26</ecNumber>
    </recommendedName>
</protein>
<name>A0ABV9Y5S0_9PSEU</name>
<dbReference type="InterPro" id="IPR051167">
    <property type="entry name" value="Prolyl_oligopep/macrocyclase"/>
</dbReference>
<dbReference type="RefSeq" id="WP_344038993.1">
    <property type="nucleotide sequence ID" value="NZ_BAAAKE010000014.1"/>
</dbReference>
<sequence>MDPRTPTRRDVVVEELHGHRVEDPYRWLEADDACDEWLADQERRLAEEAGGWTGRPVFRSLLRSFADAGGAAGHVASPPVVRGGRRFSLRGGAGREHPVLVVADAGRDERVVVDPVALDASGRTTLDLWRPSWSGRLLAYQVSSRGSEDPVLDVVDVADGRRVCPPVRPGRATAVAWLPGDAGFYYVTCPAAGDRQVRLRLLGSGEDVVVFTTDARQLSVFTSPDGRRLVVSSAPGTQCGNRVHLADLTTTTARAPGFRLVHDGTATGVQALVKFGPHGLLYGITTDQASGGAICLVDPDHPATAAWTPLITPGEGGVLSGCAALVEPGAGDVGSVRFLVSSVRRGVARLSLHDGAGRLLTEVDAPGADHGTIMKLTAPPGEADEAWFTYTDFVTPPTVHRFSLRDRRCHLDAPAADPPRHDRPRAVVRQVSYASQDGTEVPLFLICPADRGPGPHPTLLTAYGGFGATAAPAYSPTILAWVASGGVYAIAGVRGGGELGPAWHAAGRGVNKPNAFADYAAAARWLVAGGVTTPDRLAVKGASHSGLMVATGITRDHGLYAAAVCSGAPTDMVRYPRLGIGQWWLTEFGDPRDPAHLDVLLGYSPYHRVRPGTRYPAVLMITARTDPRVGAAHTRKFTAALQHATTSGKPVVLRCEDGVGHGPRAASRWIDVEADALAFCATHTGLDPGA</sequence>
<feature type="domain" description="Peptidase S9 prolyl oligopeptidase catalytic" evidence="6">
    <location>
        <begin position="478"/>
        <end position="685"/>
    </location>
</feature>
<dbReference type="Pfam" id="PF02897">
    <property type="entry name" value="Peptidase_S9_N"/>
    <property type="match status" value="1"/>
</dbReference>
<evidence type="ECO:0000259" key="7">
    <source>
        <dbReference type="Pfam" id="PF02897"/>
    </source>
</evidence>
<dbReference type="EC" id="3.4.21.26" evidence="2"/>
<dbReference type="Gene3D" id="3.40.50.1820">
    <property type="entry name" value="alpha/beta hydrolase"/>
    <property type="match status" value="1"/>
</dbReference>
<evidence type="ECO:0000256" key="5">
    <source>
        <dbReference type="ARBA" id="ARBA00022825"/>
    </source>
</evidence>
<comment type="catalytic activity">
    <reaction evidence="1">
        <text>Hydrolysis of Pro-|-Xaa &gt;&gt; Ala-|-Xaa in oligopeptides.</text>
        <dbReference type="EC" id="3.4.21.26"/>
    </reaction>
</comment>
<keyword evidence="9" id="KW-1185">Reference proteome</keyword>
<proteinExistence type="predicted"/>
<evidence type="ECO:0000259" key="6">
    <source>
        <dbReference type="Pfam" id="PF00326"/>
    </source>
</evidence>
<dbReference type="EMBL" id="JBHSJB010000025">
    <property type="protein sequence ID" value="MFC5057099.1"/>
    <property type="molecule type" value="Genomic_DNA"/>
</dbReference>
<evidence type="ECO:0000313" key="9">
    <source>
        <dbReference type="Proteomes" id="UP001595833"/>
    </source>
</evidence>
<accession>A0ABV9Y5S0</accession>